<dbReference type="EMBL" id="JAFLQW010000033">
    <property type="protein sequence ID" value="MBO0347745.1"/>
    <property type="molecule type" value="Genomic_DNA"/>
</dbReference>
<protein>
    <submittedName>
        <fullName evidence="4">ABC transporter substrate-binding protein</fullName>
    </submittedName>
</protein>
<organism evidence="4 5">
    <name type="scientific">Phormidium pseudopriestleyi FRX01</name>
    <dbReference type="NCBI Taxonomy" id="1759528"/>
    <lineage>
        <taxon>Bacteria</taxon>
        <taxon>Bacillati</taxon>
        <taxon>Cyanobacteriota</taxon>
        <taxon>Cyanophyceae</taxon>
        <taxon>Oscillatoriophycideae</taxon>
        <taxon>Oscillatoriales</taxon>
        <taxon>Oscillatoriaceae</taxon>
        <taxon>Phormidium</taxon>
    </lineage>
</organism>
<evidence type="ECO:0000256" key="3">
    <source>
        <dbReference type="ARBA" id="ARBA00022729"/>
    </source>
</evidence>
<evidence type="ECO:0000313" key="4">
    <source>
        <dbReference type="EMBL" id="MBO0347745.1"/>
    </source>
</evidence>
<reference evidence="4 5" key="1">
    <citation type="submission" date="2021-03" db="EMBL/GenBank/DDBJ databases">
        <title>Metabolic Capacity of the Antarctic Cyanobacterium Phormidium pseudopriestleyi that Sustains Oxygenic Photosynthesis in the Presence of Hydrogen Sulfide.</title>
        <authorList>
            <person name="Lumian J.E."/>
            <person name="Jungblut A.D."/>
            <person name="Dillon M.L."/>
            <person name="Hawes I."/>
            <person name="Doran P.T."/>
            <person name="Mackey T.J."/>
            <person name="Dick G.J."/>
            <person name="Grettenberger C.L."/>
            <person name="Sumner D.Y."/>
        </authorList>
    </citation>
    <scope>NUCLEOTIDE SEQUENCE [LARGE SCALE GENOMIC DNA]</scope>
    <source>
        <strain evidence="4 5">FRX01</strain>
    </source>
</reference>
<keyword evidence="2" id="KW-0813">Transport</keyword>
<dbReference type="Proteomes" id="UP000664844">
    <property type="component" value="Unassembled WGS sequence"/>
</dbReference>
<comment type="caution">
    <text evidence="4">The sequence shown here is derived from an EMBL/GenBank/DDBJ whole genome shotgun (WGS) entry which is preliminary data.</text>
</comment>
<evidence type="ECO:0000256" key="2">
    <source>
        <dbReference type="ARBA" id="ARBA00022448"/>
    </source>
</evidence>
<evidence type="ECO:0000313" key="5">
    <source>
        <dbReference type="Proteomes" id="UP000664844"/>
    </source>
</evidence>
<gene>
    <name evidence="4" type="ORF">J0895_01190</name>
</gene>
<keyword evidence="3" id="KW-0732">Signal</keyword>
<dbReference type="Gene3D" id="3.40.190.10">
    <property type="entry name" value="Periplasmic binding protein-like II"/>
    <property type="match status" value="2"/>
</dbReference>
<accession>A0ABS3FKY0</accession>
<dbReference type="PANTHER" id="PTHR30061:SF50">
    <property type="entry name" value="MALTOSE_MALTODEXTRIN-BINDING PERIPLASMIC PROTEIN"/>
    <property type="match status" value="1"/>
</dbReference>
<dbReference type="CDD" id="cd14748">
    <property type="entry name" value="PBP2_UgpB"/>
    <property type="match status" value="1"/>
</dbReference>
<proteinExistence type="inferred from homology"/>
<evidence type="ECO:0000256" key="1">
    <source>
        <dbReference type="ARBA" id="ARBA00008520"/>
    </source>
</evidence>
<keyword evidence="5" id="KW-1185">Reference proteome</keyword>
<dbReference type="PANTHER" id="PTHR30061">
    <property type="entry name" value="MALTOSE-BINDING PERIPLASMIC PROTEIN"/>
    <property type="match status" value="1"/>
</dbReference>
<sequence>MLRIYRLLCQWAIVLLLVLNITACASSPGEDVTTLTLSGWQSSPVEKQLLEQLLRDFEATHPQIKVRYEVITDQYSDVIKTRLIGDAAPDIFYLDTLEAPLLMHRGVLEPLDRYITPEFDLRDFQPAMLNAFKYKGKLYGLPKDFSTLALYYNTEYFQEVGLSEPPKTWAQLQEYSEQLTIRRSRDRRIQRYGYGMVPELTRQAFVIRAFGGQFVDRKGFAAFAQPKALKGLAPVIEQYQQARTAGIPSDTGASNVSEMFGQGKAAMVLDGNWAIPYLQETFPRISFAIAPVPTINGKKGTMAFTVAYVMNKQSTHKEEAWELISYLTGKEGMKAWATGGLVLPTRKSVLAELGYPNNPLYAPFVAGANYATLWQAGENLSLINQNFNNQFLSALLGEQSLSEAMKKAQATANQEIKASLY</sequence>
<dbReference type="InterPro" id="IPR006059">
    <property type="entry name" value="SBP"/>
</dbReference>
<name>A0ABS3FKY0_9CYAN</name>
<comment type="similarity">
    <text evidence="1">Belongs to the bacterial solute-binding protein 1 family.</text>
</comment>
<dbReference type="SUPFAM" id="SSF53850">
    <property type="entry name" value="Periplasmic binding protein-like II"/>
    <property type="match status" value="1"/>
</dbReference>
<dbReference type="Pfam" id="PF01547">
    <property type="entry name" value="SBP_bac_1"/>
    <property type="match status" value="1"/>
</dbReference>
<dbReference type="RefSeq" id="WP_207086321.1">
    <property type="nucleotide sequence ID" value="NZ_JAFLQW010000033.1"/>
</dbReference>